<feature type="transmembrane region" description="Helical" evidence="6">
    <location>
        <begin position="697"/>
        <end position="718"/>
    </location>
</feature>
<keyword evidence="5 6" id="KW-0472">Membrane</keyword>
<evidence type="ECO:0000259" key="7">
    <source>
        <dbReference type="Pfam" id="PF02687"/>
    </source>
</evidence>
<dbReference type="AlphaFoldDB" id="A0A5D0CYI9"/>
<dbReference type="InterPro" id="IPR038766">
    <property type="entry name" value="Membrane_comp_ABC_pdt"/>
</dbReference>
<protein>
    <submittedName>
        <fullName evidence="8">ABC transporter permease</fullName>
    </submittedName>
</protein>
<keyword evidence="9" id="KW-1185">Reference proteome</keyword>
<evidence type="ECO:0000256" key="2">
    <source>
        <dbReference type="ARBA" id="ARBA00022475"/>
    </source>
</evidence>
<accession>A0A5D0CYI9</accession>
<dbReference type="EMBL" id="VSDO01000001">
    <property type="protein sequence ID" value="TYA15092.1"/>
    <property type="molecule type" value="Genomic_DNA"/>
</dbReference>
<feature type="transmembrane region" description="Helical" evidence="6">
    <location>
        <begin position="647"/>
        <end position="668"/>
    </location>
</feature>
<dbReference type="Proteomes" id="UP000325218">
    <property type="component" value="Unassembled WGS sequence"/>
</dbReference>
<comment type="subcellular location">
    <subcellularLocation>
        <location evidence="1">Cell membrane</location>
        <topology evidence="1">Multi-pass membrane protein</topology>
    </subcellularLocation>
</comment>
<name>A0A5D0CYI9_9BACL</name>
<feature type="transmembrane region" description="Helical" evidence="6">
    <location>
        <begin position="249"/>
        <end position="273"/>
    </location>
</feature>
<keyword evidence="4 6" id="KW-1133">Transmembrane helix</keyword>
<dbReference type="InterPro" id="IPR003838">
    <property type="entry name" value="ABC3_permease_C"/>
</dbReference>
<evidence type="ECO:0000313" key="8">
    <source>
        <dbReference type="EMBL" id="TYA15092.1"/>
    </source>
</evidence>
<evidence type="ECO:0000313" key="9">
    <source>
        <dbReference type="Proteomes" id="UP000325218"/>
    </source>
</evidence>
<keyword evidence="3 6" id="KW-0812">Transmembrane</keyword>
<evidence type="ECO:0000256" key="6">
    <source>
        <dbReference type="SAM" id="Phobius"/>
    </source>
</evidence>
<dbReference type="RefSeq" id="WP_148450683.1">
    <property type="nucleotide sequence ID" value="NZ_VSDO01000001.1"/>
</dbReference>
<dbReference type="PANTHER" id="PTHR30287:SF2">
    <property type="entry name" value="BLL1001 PROTEIN"/>
    <property type="match status" value="1"/>
</dbReference>
<evidence type="ECO:0000256" key="5">
    <source>
        <dbReference type="ARBA" id="ARBA00023136"/>
    </source>
</evidence>
<evidence type="ECO:0000256" key="1">
    <source>
        <dbReference type="ARBA" id="ARBA00004651"/>
    </source>
</evidence>
<keyword evidence="2" id="KW-1003">Cell membrane</keyword>
<evidence type="ECO:0000256" key="4">
    <source>
        <dbReference type="ARBA" id="ARBA00022989"/>
    </source>
</evidence>
<proteinExistence type="predicted"/>
<feature type="transmembrane region" description="Helical" evidence="6">
    <location>
        <begin position="343"/>
        <end position="363"/>
    </location>
</feature>
<organism evidence="8 9">
    <name type="scientific">Paenibacillus faecis</name>
    <dbReference type="NCBI Taxonomy" id="862114"/>
    <lineage>
        <taxon>Bacteria</taxon>
        <taxon>Bacillati</taxon>
        <taxon>Bacillota</taxon>
        <taxon>Bacilli</taxon>
        <taxon>Bacillales</taxon>
        <taxon>Paenibacillaceae</taxon>
        <taxon>Paenibacillus</taxon>
    </lineage>
</organism>
<dbReference type="Pfam" id="PF02687">
    <property type="entry name" value="FtsX"/>
    <property type="match status" value="2"/>
</dbReference>
<sequence>MHLYFKIMQKDILRSKAVTLTTLIFVAAAGMLLSLACILAIHLTGALDTLMKTAKTPHFMQMHSGGIDTARLNAFAERNGNVDEFQVLEFLNIDGSKIVLGDRTLMNSVQDNGFSVQSERFDYLLDLDGNMIRPAKGELYVPIHFMRDNAVKVGDKAVISGKALTVAGFLRDSQMNSTLSASKRFLVSKQDYAELKRRGSLEYLIEFRLKDASKLGAFETAYASAGLEANGPTVTYPLFKMLNALSDGMMIGVILLISLLVVAIALLCIRFTLLAKMEDDYREIGVLKAIGLRLSDIKKMVLAKYAATAAAGGLLGFVLSLMFKGMLLENIRLFMGESGNSSYALLWGGIGVMLVSLAIVAYVDRVLNRFRDISAAEAIRFGVSQEKTTAGRRFHLSENRLLGTNLFLGIKEVLSRKKLYATMLAVLVISAFILIVPQNLHHTISSNSFIKYMGIGSYDLRIDIQQTDRISEKTGEITDMMDGDQDIAKYAVLTTKTFRAKLENGLEENMKVELGDHSVFPIAYSAGRAPAADDEIALSVIYADDLGKKVGDPLTLLLHEEEKTLKVVGVYSDVTNGGKTAKAVFADDSAAPMRSIVCAELANPALAGEKVSAYANRFGFAKVSDIAEFVRQTFGSTISAVKKASNAAIAVSLLIAALVTLLFTKLLVAKDRYSIAVMKAFGFTDSDITAQYVSRSIFVLLIGIVLGTLLANTLGQMLAGAVISSFGASTFHFSVHSLSAYFLSPLMMMCTVLAATLIGTANAGRIKISENVKE</sequence>
<dbReference type="OrthoDB" id="9766372at2"/>
<feature type="domain" description="ABC3 transporter permease C-terminal" evidence="7">
    <location>
        <begin position="256"/>
        <end position="361"/>
    </location>
</feature>
<feature type="domain" description="ABC3 transporter permease C-terminal" evidence="7">
    <location>
        <begin position="647"/>
        <end position="757"/>
    </location>
</feature>
<feature type="transmembrane region" description="Helical" evidence="6">
    <location>
        <begin position="302"/>
        <end position="323"/>
    </location>
</feature>
<evidence type="ECO:0000256" key="3">
    <source>
        <dbReference type="ARBA" id="ARBA00022692"/>
    </source>
</evidence>
<comment type="caution">
    <text evidence="8">The sequence shown here is derived from an EMBL/GenBank/DDBJ whole genome shotgun (WGS) entry which is preliminary data.</text>
</comment>
<gene>
    <name evidence="8" type="ORF">FRY98_05390</name>
</gene>
<reference evidence="8 9" key="1">
    <citation type="submission" date="2019-08" db="EMBL/GenBank/DDBJ databases">
        <title>Genome sequencing of Paenibacillus faecis DSM 23593(T).</title>
        <authorList>
            <person name="Kook J.-K."/>
            <person name="Park S.-N."/>
            <person name="Lim Y.K."/>
        </authorList>
    </citation>
    <scope>NUCLEOTIDE SEQUENCE [LARGE SCALE GENOMIC DNA]</scope>
    <source>
        <strain evidence="8 9">DSM 23593</strain>
    </source>
</reference>
<feature type="transmembrane region" description="Helical" evidence="6">
    <location>
        <begin position="738"/>
        <end position="758"/>
    </location>
</feature>
<dbReference type="PANTHER" id="PTHR30287">
    <property type="entry name" value="MEMBRANE COMPONENT OF PREDICTED ABC SUPERFAMILY METABOLITE UPTAKE TRANSPORTER"/>
    <property type="match status" value="1"/>
</dbReference>
<feature type="transmembrane region" description="Helical" evidence="6">
    <location>
        <begin position="419"/>
        <end position="437"/>
    </location>
</feature>
<dbReference type="GO" id="GO:0005886">
    <property type="term" value="C:plasma membrane"/>
    <property type="evidence" value="ECO:0007669"/>
    <property type="project" value="UniProtKB-SubCell"/>
</dbReference>